<dbReference type="PROSITE" id="PS51194">
    <property type="entry name" value="HELICASE_CTER"/>
    <property type="match status" value="1"/>
</dbReference>
<geneLocation type="nucleomorph" evidence="9"/>
<keyword evidence="3" id="KW-0378">Hydrolase</keyword>
<proteinExistence type="predicted"/>
<evidence type="ECO:0000313" key="10">
    <source>
        <dbReference type="Proteomes" id="UP000243348"/>
    </source>
</evidence>
<feature type="transmembrane region" description="Helical" evidence="6">
    <location>
        <begin position="145"/>
        <end position="162"/>
    </location>
</feature>
<dbReference type="InterPro" id="IPR027417">
    <property type="entry name" value="P-loop_NTPase"/>
</dbReference>
<dbReference type="SMART" id="SM00487">
    <property type="entry name" value="DEXDc"/>
    <property type="match status" value="1"/>
</dbReference>
<dbReference type="Gene3D" id="1.20.120.1080">
    <property type="match status" value="1"/>
</dbReference>
<dbReference type="CDD" id="cd17917">
    <property type="entry name" value="DEXHc_RHA-like"/>
    <property type="match status" value="1"/>
</dbReference>
<dbReference type="InterPro" id="IPR014001">
    <property type="entry name" value="Helicase_ATP-bd"/>
</dbReference>
<sequence length="877" mass="103897">MFYVFFKIKFSNIFFFFQKFFFNKKNFSKKNPFFHFIEQLFFKYTRSSINKALILFKNPTSFFFRNLISFNFNKRLNIFFKKKKFIYLRKNPINSPKKKIKIQLQFYKFSGFLNQKILNIKFKKLKVRKYRSCNKNENKKSFKSFFTFYIFNFTFISILNNINKIIPIIFFQKIIIFSRRRKWTLRSLFRNTYKKVSFFLIFSKKNYLSAKIFFSENLSFFSKKKLYSKYFDQKIKINLTSSLNKEKTQNTISEGEKVELPLPIYFQKKELLRAISLNPILIIIGETGCGKTTQIPKYLYENNLENYICCTQPRRISAISVAKRVAFETKSEIGKQIGYSIRFEDCTSESTRLKYVTDGVLLRELLTKNMVFSYDIVLIDEAHERSMGSDTLVSLMKIYGNSKKKFKLLITSATLDIIKFSSYLQNCPVFSIPGKNFIIDTFFIDILPLNYLEKIVQIVWQIHFFEKKGDILVFLTGQKDIELACELTSIFNFHFLNLFHPLFPLPIYSCLPIKNQKKVFLNFTHFFRKCIFSTNISETSLTLENINFIIDSGFMKQKFSNGKIGNESIFTIPSSRANCRQRTGRTGRTRRGKCFRIFTEKIYTKELTSTPVPEFQRSNFAFLLLAIKILGVEKIFDIDFIDNPPMINIVNSLQSLFGLGYIDKLGFLTNLGKIATLFPIDPCLTRILIKAFESYCEIEMSTIVSILSTKFFISKKEKKQSMVFSKHKTKLSKGDTLVSLCIFKSWEKSKFSEKWCRKNNYIFQTLENVRNIKNQLVDLTKKYCRRKCIKLATHKNFRKALVWGLFLNCAFRLEKNFYFTIFKKKKISIDPHSILYDRFCSWIVYHELINSLIIYIKECTIINPKWLVEIAPRFFSF</sequence>
<dbReference type="CDD" id="cd18791">
    <property type="entry name" value="SF2_C_RHA"/>
    <property type="match status" value="1"/>
</dbReference>
<dbReference type="GO" id="GO:0004386">
    <property type="term" value="F:helicase activity"/>
    <property type="evidence" value="ECO:0007669"/>
    <property type="project" value="UniProtKB-KW"/>
</dbReference>
<accession>J7G9T5</accession>
<organism evidence="9 10">
    <name type="scientific">Chroomonas mesostigmatica CCMP1168</name>
    <dbReference type="NCBI Taxonomy" id="1195612"/>
    <lineage>
        <taxon>Eukaryota</taxon>
        <taxon>Cryptophyceae</taxon>
        <taxon>Pyrenomonadales</taxon>
        <taxon>Chroomonadaceae</taxon>
        <taxon>Chroomonas</taxon>
    </lineage>
</organism>
<feature type="domain" description="Helicase ATP-binding" evidence="7">
    <location>
        <begin position="272"/>
        <end position="433"/>
    </location>
</feature>
<dbReference type="Proteomes" id="UP000243348">
    <property type="component" value="Nucleomorph 1"/>
</dbReference>
<dbReference type="PANTHER" id="PTHR18934:SF99">
    <property type="entry name" value="ATP-DEPENDENT RNA HELICASE DHX37-RELATED"/>
    <property type="match status" value="1"/>
</dbReference>
<dbReference type="GO" id="GO:0003723">
    <property type="term" value="F:RNA binding"/>
    <property type="evidence" value="ECO:0007669"/>
    <property type="project" value="TreeGrafter"/>
</dbReference>
<evidence type="ECO:0000256" key="3">
    <source>
        <dbReference type="ARBA" id="ARBA00022801"/>
    </source>
</evidence>
<dbReference type="SMART" id="SM00847">
    <property type="entry name" value="HA2"/>
    <property type="match status" value="1"/>
</dbReference>
<dbReference type="Gene3D" id="3.40.50.300">
    <property type="entry name" value="P-loop containing nucleotide triphosphate hydrolases"/>
    <property type="match status" value="2"/>
</dbReference>
<evidence type="ECO:0000256" key="1">
    <source>
        <dbReference type="ARBA" id="ARBA00004229"/>
    </source>
</evidence>
<feature type="domain" description="Helicase C-terminal" evidence="8">
    <location>
        <begin position="457"/>
        <end position="631"/>
    </location>
</feature>
<dbReference type="SUPFAM" id="SSF52540">
    <property type="entry name" value="P-loop containing nucleoside triphosphate hydrolases"/>
    <property type="match status" value="1"/>
</dbReference>
<dbReference type="GO" id="GO:0009507">
    <property type="term" value="C:chloroplast"/>
    <property type="evidence" value="ECO:0007669"/>
    <property type="project" value="UniProtKB-SubCell"/>
</dbReference>
<dbReference type="GO" id="GO:0016787">
    <property type="term" value="F:hydrolase activity"/>
    <property type="evidence" value="ECO:0007669"/>
    <property type="project" value="UniProtKB-KW"/>
</dbReference>
<evidence type="ECO:0000256" key="5">
    <source>
        <dbReference type="ARBA" id="ARBA00022840"/>
    </source>
</evidence>
<evidence type="ECO:0000256" key="6">
    <source>
        <dbReference type="SAM" id="Phobius"/>
    </source>
</evidence>
<reference evidence="9 10" key="1">
    <citation type="journal article" date="2012" name="Genome Biol. Evol.">
        <title>Nucleomorph genome sequence of the cryptophyte alga Chroomonas mesostigmatica CCMP1168 reveals lineage-specific gene loss and genome complexity.</title>
        <authorList>
            <person name="Moore C.E."/>
            <person name="Curtis B."/>
            <person name="Mills T."/>
            <person name="Tanifuji G."/>
            <person name="Archibald J.M."/>
        </authorList>
    </citation>
    <scope>NUCLEOTIDE SEQUENCE [LARGE SCALE GENOMIC DNA]</scope>
    <source>
        <strain evidence="9 10">CCMP1168</strain>
    </source>
</reference>
<dbReference type="EMBL" id="CP003680">
    <property type="protein sequence ID" value="AFP65250.1"/>
    <property type="molecule type" value="Genomic_DNA"/>
</dbReference>
<keyword evidence="6" id="KW-0472">Membrane</keyword>
<keyword evidence="9" id="KW-0542">Nucleomorph</keyword>
<dbReference type="Pfam" id="PF07717">
    <property type="entry name" value="OB_NTP_bind"/>
    <property type="match status" value="1"/>
</dbReference>
<evidence type="ECO:0000256" key="2">
    <source>
        <dbReference type="ARBA" id="ARBA00022741"/>
    </source>
</evidence>
<dbReference type="GO" id="GO:0005524">
    <property type="term" value="F:ATP binding"/>
    <property type="evidence" value="ECO:0007669"/>
    <property type="project" value="UniProtKB-KW"/>
</dbReference>
<gene>
    <name evidence="9" type="ORF">CMESO_48</name>
</gene>
<keyword evidence="6" id="KW-0812">Transmembrane</keyword>
<evidence type="ECO:0000313" key="9">
    <source>
        <dbReference type="EMBL" id="AFP65250.1"/>
    </source>
</evidence>
<keyword evidence="4 9" id="KW-0347">Helicase</keyword>
<comment type="subcellular location">
    <subcellularLocation>
        <location evidence="1">Plastid</location>
        <location evidence="1">Chloroplast</location>
    </subcellularLocation>
</comment>
<keyword evidence="2" id="KW-0547">Nucleotide-binding</keyword>
<dbReference type="SMART" id="SM00490">
    <property type="entry name" value="HELICc"/>
    <property type="match status" value="1"/>
</dbReference>
<dbReference type="AlphaFoldDB" id="J7G9T5"/>
<keyword evidence="6" id="KW-1133">Transmembrane helix</keyword>
<evidence type="ECO:0000259" key="8">
    <source>
        <dbReference type="PROSITE" id="PS51194"/>
    </source>
</evidence>
<dbReference type="InterPro" id="IPR007502">
    <property type="entry name" value="Helicase-assoc_dom"/>
</dbReference>
<dbReference type="Pfam" id="PF00271">
    <property type="entry name" value="Helicase_C"/>
    <property type="match status" value="1"/>
</dbReference>
<evidence type="ECO:0000256" key="4">
    <source>
        <dbReference type="ARBA" id="ARBA00022806"/>
    </source>
</evidence>
<keyword evidence="5" id="KW-0067">ATP-binding</keyword>
<dbReference type="PROSITE" id="PS51192">
    <property type="entry name" value="HELICASE_ATP_BIND_1"/>
    <property type="match status" value="1"/>
</dbReference>
<protein>
    <submittedName>
        <fullName evidence="9">Pre-mRNA splicing facgtor ATP-dependent RNA helicase prp22-like protein</fullName>
    </submittedName>
</protein>
<evidence type="ECO:0000259" key="7">
    <source>
        <dbReference type="PROSITE" id="PS51192"/>
    </source>
</evidence>
<dbReference type="InterPro" id="IPR011709">
    <property type="entry name" value="DEAD-box_helicase_OB_fold"/>
</dbReference>
<name>J7G9T5_9CRYP</name>
<dbReference type="InterPro" id="IPR001650">
    <property type="entry name" value="Helicase_C-like"/>
</dbReference>
<dbReference type="PANTHER" id="PTHR18934">
    <property type="entry name" value="ATP-DEPENDENT RNA HELICASE"/>
    <property type="match status" value="1"/>
</dbReference>